<protein>
    <recommendedName>
        <fullName evidence="3">Late embryogenesis abundant protein LEA-2 subgroup domain-containing protein</fullName>
    </recommendedName>
</protein>
<gene>
    <name evidence="1" type="ORF">F511_32736</name>
</gene>
<dbReference type="EMBL" id="KQ996452">
    <property type="protein sequence ID" value="KZV44990.1"/>
    <property type="molecule type" value="Genomic_DNA"/>
</dbReference>
<dbReference type="PANTHER" id="PTHR31852">
    <property type="entry name" value="LATE EMBRYOGENESIS ABUNDANT (LEA) HYDROXYPROLINE-RICH GLYCOPROTEIN FAMILY"/>
    <property type="match status" value="1"/>
</dbReference>
<evidence type="ECO:0000313" key="1">
    <source>
        <dbReference type="EMBL" id="KZV44990.1"/>
    </source>
</evidence>
<reference evidence="1 2" key="1">
    <citation type="journal article" date="2015" name="Proc. Natl. Acad. Sci. U.S.A.">
        <title>The resurrection genome of Boea hygrometrica: A blueprint for survival of dehydration.</title>
        <authorList>
            <person name="Xiao L."/>
            <person name="Yang G."/>
            <person name="Zhang L."/>
            <person name="Yang X."/>
            <person name="Zhao S."/>
            <person name="Ji Z."/>
            <person name="Zhou Q."/>
            <person name="Hu M."/>
            <person name="Wang Y."/>
            <person name="Chen M."/>
            <person name="Xu Y."/>
            <person name="Jin H."/>
            <person name="Xiao X."/>
            <person name="Hu G."/>
            <person name="Bao F."/>
            <person name="Hu Y."/>
            <person name="Wan P."/>
            <person name="Li L."/>
            <person name="Deng X."/>
            <person name="Kuang T."/>
            <person name="Xiang C."/>
            <person name="Zhu J.K."/>
            <person name="Oliver M.J."/>
            <person name="He Y."/>
        </authorList>
    </citation>
    <scope>NUCLEOTIDE SEQUENCE [LARGE SCALE GENOMIC DNA]</scope>
    <source>
        <strain evidence="2">cv. XS01</strain>
    </source>
</reference>
<keyword evidence="2" id="KW-1185">Reference proteome</keyword>
<dbReference type="AlphaFoldDB" id="A0A2Z7CD67"/>
<dbReference type="OrthoDB" id="1894389at2759"/>
<proteinExistence type="predicted"/>
<evidence type="ECO:0000313" key="2">
    <source>
        <dbReference type="Proteomes" id="UP000250235"/>
    </source>
</evidence>
<accession>A0A2Z7CD67</accession>
<evidence type="ECO:0008006" key="3">
    <source>
        <dbReference type="Google" id="ProtNLM"/>
    </source>
</evidence>
<dbReference type="InterPro" id="IPR055301">
    <property type="entry name" value="Lea14-like_2"/>
</dbReference>
<organism evidence="1 2">
    <name type="scientific">Dorcoceras hygrometricum</name>
    <dbReference type="NCBI Taxonomy" id="472368"/>
    <lineage>
        <taxon>Eukaryota</taxon>
        <taxon>Viridiplantae</taxon>
        <taxon>Streptophyta</taxon>
        <taxon>Embryophyta</taxon>
        <taxon>Tracheophyta</taxon>
        <taxon>Spermatophyta</taxon>
        <taxon>Magnoliopsida</taxon>
        <taxon>eudicotyledons</taxon>
        <taxon>Gunneridae</taxon>
        <taxon>Pentapetalae</taxon>
        <taxon>asterids</taxon>
        <taxon>lamiids</taxon>
        <taxon>Lamiales</taxon>
        <taxon>Gesneriaceae</taxon>
        <taxon>Didymocarpoideae</taxon>
        <taxon>Trichosporeae</taxon>
        <taxon>Loxocarpinae</taxon>
        <taxon>Dorcoceras</taxon>
    </lineage>
</organism>
<name>A0A2Z7CD67_9LAMI</name>
<dbReference type="Proteomes" id="UP000250235">
    <property type="component" value="Unassembled WGS sequence"/>
</dbReference>
<sequence>MKNVAFLIFGIAVLRIATPSILLSSVTIRNLFYSSSPEVASASLNMTVVAEIRVNNINFGPFKFGGGNTTLLYGNMTIGAANIYGGRVGSRSHGGMNVTMDVIKGDFDHNNANFSTDLDSGLLKLRGFMELRGEVHVMKIMNRRRTAVMNCSMLLNFTSQAVQDLVCQ</sequence>